<evidence type="ECO:0000256" key="2">
    <source>
        <dbReference type="ARBA" id="ARBA00023136"/>
    </source>
</evidence>
<dbReference type="SUPFAM" id="SSF82171">
    <property type="entry name" value="DPP6 N-terminal domain-like"/>
    <property type="match status" value="1"/>
</dbReference>
<dbReference type="InterPro" id="IPR011990">
    <property type="entry name" value="TPR-like_helical_dom_sf"/>
</dbReference>
<accession>A0ABW4IGW6</accession>
<keyword evidence="7" id="KW-1185">Reference proteome</keyword>
<evidence type="ECO:0000313" key="6">
    <source>
        <dbReference type="EMBL" id="MFD1631249.1"/>
    </source>
</evidence>
<feature type="domain" description="OmpA-like" evidence="5">
    <location>
        <begin position="472"/>
        <end position="592"/>
    </location>
</feature>
<dbReference type="InterPro" id="IPR036737">
    <property type="entry name" value="OmpA-like_sf"/>
</dbReference>
<organism evidence="6 7">
    <name type="scientific">Pseudopedobacter beijingensis</name>
    <dbReference type="NCBI Taxonomy" id="1207056"/>
    <lineage>
        <taxon>Bacteria</taxon>
        <taxon>Pseudomonadati</taxon>
        <taxon>Bacteroidota</taxon>
        <taxon>Sphingobacteriia</taxon>
        <taxon>Sphingobacteriales</taxon>
        <taxon>Sphingobacteriaceae</taxon>
        <taxon>Pseudopedobacter</taxon>
    </lineage>
</organism>
<feature type="transmembrane region" description="Helical" evidence="4">
    <location>
        <begin position="12"/>
        <end position="32"/>
    </location>
</feature>
<dbReference type="SUPFAM" id="SSF48452">
    <property type="entry name" value="TPR-like"/>
    <property type="match status" value="1"/>
</dbReference>
<protein>
    <submittedName>
        <fullName evidence="6">OmpA family protein</fullName>
    </submittedName>
</protein>
<dbReference type="Gene3D" id="1.25.40.10">
    <property type="entry name" value="Tetratricopeptide repeat domain"/>
    <property type="match status" value="1"/>
</dbReference>
<dbReference type="Gene3D" id="2.120.10.30">
    <property type="entry name" value="TolB, C-terminal domain"/>
    <property type="match status" value="1"/>
</dbReference>
<evidence type="ECO:0000256" key="3">
    <source>
        <dbReference type="PROSITE-ProRule" id="PRU00473"/>
    </source>
</evidence>
<dbReference type="PRINTS" id="PR01021">
    <property type="entry name" value="OMPADOMAIN"/>
</dbReference>
<reference evidence="7" key="1">
    <citation type="journal article" date="2019" name="Int. J. Syst. Evol. Microbiol.">
        <title>The Global Catalogue of Microorganisms (GCM) 10K type strain sequencing project: providing services to taxonomists for standard genome sequencing and annotation.</title>
        <authorList>
            <consortium name="The Broad Institute Genomics Platform"/>
            <consortium name="The Broad Institute Genome Sequencing Center for Infectious Disease"/>
            <person name="Wu L."/>
            <person name="Ma J."/>
        </authorList>
    </citation>
    <scope>NUCLEOTIDE SEQUENCE [LARGE SCALE GENOMIC DNA]</scope>
    <source>
        <strain evidence="7">CCUG 53762</strain>
    </source>
</reference>
<dbReference type="RefSeq" id="WP_379663618.1">
    <property type="nucleotide sequence ID" value="NZ_JBHUDG010000044.1"/>
</dbReference>
<dbReference type="InterPro" id="IPR011659">
    <property type="entry name" value="WD40"/>
</dbReference>
<keyword evidence="2 3" id="KW-0472">Membrane</keyword>
<proteinExistence type="predicted"/>
<evidence type="ECO:0000259" key="5">
    <source>
        <dbReference type="PROSITE" id="PS51123"/>
    </source>
</evidence>
<dbReference type="SUPFAM" id="SSF103088">
    <property type="entry name" value="OmpA-like"/>
    <property type="match status" value="1"/>
</dbReference>
<keyword evidence="4" id="KW-0812">Transmembrane</keyword>
<dbReference type="InterPro" id="IPR006664">
    <property type="entry name" value="OMP_bac"/>
</dbReference>
<dbReference type="Gene3D" id="3.30.1330.60">
    <property type="entry name" value="OmpA-like domain"/>
    <property type="match status" value="1"/>
</dbReference>
<comment type="subcellular location">
    <subcellularLocation>
        <location evidence="1">Membrane</location>
    </subcellularLocation>
</comment>
<dbReference type="Pfam" id="PF07676">
    <property type="entry name" value="PD40"/>
    <property type="match status" value="2"/>
</dbReference>
<dbReference type="Proteomes" id="UP001597118">
    <property type="component" value="Unassembled WGS sequence"/>
</dbReference>
<evidence type="ECO:0000256" key="1">
    <source>
        <dbReference type="ARBA" id="ARBA00004370"/>
    </source>
</evidence>
<keyword evidence="4" id="KW-1133">Transmembrane helix</keyword>
<name>A0ABW4IGW6_9SPHI</name>
<evidence type="ECO:0000313" key="7">
    <source>
        <dbReference type="Proteomes" id="UP001597118"/>
    </source>
</evidence>
<dbReference type="InterPro" id="IPR006665">
    <property type="entry name" value="OmpA-like"/>
</dbReference>
<gene>
    <name evidence="6" type="ORF">ACFSAH_15335</name>
</gene>
<dbReference type="EMBL" id="JBHUDG010000044">
    <property type="protein sequence ID" value="MFD1631249.1"/>
    <property type="molecule type" value="Genomic_DNA"/>
</dbReference>
<comment type="caution">
    <text evidence="6">The sequence shown here is derived from an EMBL/GenBank/DDBJ whole genome shotgun (WGS) entry which is preliminary data.</text>
</comment>
<dbReference type="InterPro" id="IPR011042">
    <property type="entry name" value="6-blade_b-propeller_TolB-like"/>
</dbReference>
<dbReference type="CDD" id="cd07185">
    <property type="entry name" value="OmpA_C-like"/>
    <property type="match status" value="1"/>
</dbReference>
<dbReference type="Pfam" id="PF00691">
    <property type="entry name" value="OmpA"/>
    <property type="match status" value="1"/>
</dbReference>
<dbReference type="PROSITE" id="PS51123">
    <property type="entry name" value="OMPA_2"/>
    <property type="match status" value="1"/>
</dbReference>
<evidence type="ECO:0000256" key="4">
    <source>
        <dbReference type="SAM" id="Phobius"/>
    </source>
</evidence>
<sequence>MINFYQSKNRNPILNMFMVVGFIAVQAVSSYAQKSRIDYFEKAEEAYYKRDYFLAGRYYEYFLGFKTSNEKTVKGSAYITKLTKQMGNVSTQEIALYRLTESYYKLPNYNLAEFYGEKAVNLSIKQFPLTRYWYASALKSNGKFSEAEQQFKQFIKAHTVKDRYVRKAEQEMNSLVFIEEQKSKGKDSSITIENIIVPAEGVYALRSVQSDERFLFTATTKTELEKQGYETRIYQGRLKNNQLLDVGLFPEKQDEEQVRYGEGVLSTDGNCFFYTQATGIQGQGKSDIYYSIKDNGAWTKPVLVEGGINMSEYSAKQPMITPDGKYLLFSSDRPGGFGGFDIWFSTIDSNNKVIGKPQNAGKNINTVEDENSPFYHQESKTLFFSSNGKKGMGGFDIYGSYGDVGKWGESFNLGEPFNSVRDDLYFYANPYKDFAKEAFLSSDRYTDCCLQVYKLTREIPRLPIDRKDEIVQPIAKKQDSLVIYFDFDSSILTAESESHLRSLAQDQLKETSLIKISGFTDGKGTLLYNQKLALRRIVSCLQILKEQGIQDSRLITYVGASCCPVQEELLGDGTDNSEARQQNRRVVVEVLK</sequence>